<organism evidence="1 2">
    <name type="scientific">Coprinellus micaceus</name>
    <name type="common">Glistening ink-cap mushroom</name>
    <name type="synonym">Coprinus micaceus</name>
    <dbReference type="NCBI Taxonomy" id="71717"/>
    <lineage>
        <taxon>Eukaryota</taxon>
        <taxon>Fungi</taxon>
        <taxon>Dikarya</taxon>
        <taxon>Basidiomycota</taxon>
        <taxon>Agaricomycotina</taxon>
        <taxon>Agaricomycetes</taxon>
        <taxon>Agaricomycetidae</taxon>
        <taxon>Agaricales</taxon>
        <taxon>Agaricineae</taxon>
        <taxon>Psathyrellaceae</taxon>
        <taxon>Coprinellus</taxon>
    </lineage>
</organism>
<evidence type="ECO:0000313" key="1">
    <source>
        <dbReference type="EMBL" id="TEB37622.1"/>
    </source>
</evidence>
<name>A0A4Y7TVH3_COPMI</name>
<gene>
    <name evidence="1" type="ORF">FA13DRAFT_1705763</name>
</gene>
<reference evidence="1 2" key="1">
    <citation type="journal article" date="2019" name="Nat. Ecol. Evol.">
        <title>Megaphylogeny resolves global patterns of mushroom evolution.</title>
        <authorList>
            <person name="Varga T."/>
            <person name="Krizsan K."/>
            <person name="Foldi C."/>
            <person name="Dima B."/>
            <person name="Sanchez-Garcia M."/>
            <person name="Sanchez-Ramirez S."/>
            <person name="Szollosi G.J."/>
            <person name="Szarkandi J.G."/>
            <person name="Papp V."/>
            <person name="Albert L."/>
            <person name="Andreopoulos W."/>
            <person name="Angelini C."/>
            <person name="Antonin V."/>
            <person name="Barry K.W."/>
            <person name="Bougher N.L."/>
            <person name="Buchanan P."/>
            <person name="Buyck B."/>
            <person name="Bense V."/>
            <person name="Catcheside P."/>
            <person name="Chovatia M."/>
            <person name="Cooper J."/>
            <person name="Damon W."/>
            <person name="Desjardin D."/>
            <person name="Finy P."/>
            <person name="Geml J."/>
            <person name="Haridas S."/>
            <person name="Hughes K."/>
            <person name="Justo A."/>
            <person name="Karasinski D."/>
            <person name="Kautmanova I."/>
            <person name="Kiss B."/>
            <person name="Kocsube S."/>
            <person name="Kotiranta H."/>
            <person name="LaButti K.M."/>
            <person name="Lechner B.E."/>
            <person name="Liimatainen K."/>
            <person name="Lipzen A."/>
            <person name="Lukacs Z."/>
            <person name="Mihaltcheva S."/>
            <person name="Morgado L.N."/>
            <person name="Niskanen T."/>
            <person name="Noordeloos M.E."/>
            <person name="Ohm R.A."/>
            <person name="Ortiz-Santana B."/>
            <person name="Ovrebo C."/>
            <person name="Racz N."/>
            <person name="Riley R."/>
            <person name="Savchenko A."/>
            <person name="Shiryaev A."/>
            <person name="Soop K."/>
            <person name="Spirin V."/>
            <person name="Szebenyi C."/>
            <person name="Tomsovsky M."/>
            <person name="Tulloss R.E."/>
            <person name="Uehling J."/>
            <person name="Grigoriev I.V."/>
            <person name="Vagvolgyi C."/>
            <person name="Papp T."/>
            <person name="Martin F.M."/>
            <person name="Miettinen O."/>
            <person name="Hibbett D.S."/>
            <person name="Nagy L.G."/>
        </authorList>
    </citation>
    <scope>NUCLEOTIDE SEQUENCE [LARGE SCALE GENOMIC DNA]</scope>
    <source>
        <strain evidence="1 2">FP101781</strain>
    </source>
</reference>
<dbReference type="Proteomes" id="UP000298030">
    <property type="component" value="Unassembled WGS sequence"/>
</dbReference>
<sequence>MLCSVLDGTPVWKDRSVAKPCLECAPPQTLSVTLAKPAFPFGSRTSLFFGGEAVSRGSEGGNDAVTDMLGGGGIFMVSFIAVGIDVAGSEWKPVPSPIIISPSPSTCHSGVDWDWSPRAPSSAGVELGDDVRLEEALGVPEEGVVGLSIEASFLLELGKIELLEGNDVSECHKVGEKAGLTARCRGSKPVLG</sequence>
<dbReference type="EMBL" id="QPFP01000004">
    <property type="protein sequence ID" value="TEB37622.1"/>
    <property type="molecule type" value="Genomic_DNA"/>
</dbReference>
<dbReference type="AlphaFoldDB" id="A0A4Y7TVH3"/>
<proteinExistence type="predicted"/>
<protein>
    <submittedName>
        <fullName evidence="1">Uncharacterized protein</fullName>
    </submittedName>
</protein>
<accession>A0A4Y7TVH3</accession>
<evidence type="ECO:0000313" key="2">
    <source>
        <dbReference type="Proteomes" id="UP000298030"/>
    </source>
</evidence>
<comment type="caution">
    <text evidence="1">The sequence shown here is derived from an EMBL/GenBank/DDBJ whole genome shotgun (WGS) entry which is preliminary data.</text>
</comment>
<keyword evidence="2" id="KW-1185">Reference proteome</keyword>